<feature type="binding site" evidence="10">
    <location>
        <begin position="181"/>
        <end position="182"/>
    </location>
    <ligand>
        <name>substrate</name>
    </ligand>
</feature>
<dbReference type="SUPFAM" id="SSF52972">
    <property type="entry name" value="ITPase-like"/>
    <property type="match status" value="1"/>
</dbReference>
<evidence type="ECO:0000256" key="11">
    <source>
        <dbReference type="RuleBase" id="RU003781"/>
    </source>
</evidence>
<dbReference type="EC" id="3.6.1.66" evidence="10"/>
<evidence type="ECO:0000256" key="2">
    <source>
        <dbReference type="ARBA" id="ARBA00011738"/>
    </source>
</evidence>
<comment type="function">
    <text evidence="10">Pyrophosphatase that catalyzes the hydrolysis of nucleoside triphosphates to their monophosphate derivatives, with a high preference for the non-canonical purine nucleotides XTP (xanthosine triphosphate), dITP (deoxyinosine triphosphate) and ITP. Seems to function as a house-cleaning enzyme that removes non-canonical purine nucleotides from the nucleotide pool, thus preventing their incorporation into DNA/RNA and avoiding chromosomal lesions.</text>
</comment>
<organism evidence="12 13">
    <name type="scientific">Eiseniibacteriota bacterium</name>
    <dbReference type="NCBI Taxonomy" id="2212470"/>
    <lineage>
        <taxon>Bacteria</taxon>
        <taxon>Candidatus Eiseniibacteriota</taxon>
    </lineage>
</organism>
<proteinExistence type="inferred from homology"/>
<feature type="binding site" evidence="10">
    <location>
        <begin position="153"/>
        <end position="156"/>
    </location>
    <ligand>
        <name>substrate</name>
    </ligand>
</feature>
<reference evidence="12 13" key="1">
    <citation type="journal article" date="2019" name="Nat. Microbiol.">
        <title>Mediterranean grassland soil C-N compound turnover is dependent on rainfall and depth, and is mediated by genomically divergent microorganisms.</title>
        <authorList>
            <person name="Diamond S."/>
            <person name="Andeer P.F."/>
            <person name="Li Z."/>
            <person name="Crits-Christoph A."/>
            <person name="Burstein D."/>
            <person name="Anantharaman K."/>
            <person name="Lane K.R."/>
            <person name="Thomas B.C."/>
            <person name="Pan C."/>
            <person name="Northen T.R."/>
            <person name="Banfield J.F."/>
        </authorList>
    </citation>
    <scope>NUCLEOTIDE SEQUENCE [LARGE SCALE GENOMIC DNA]</scope>
    <source>
        <strain evidence="12">WS_1</strain>
    </source>
</reference>
<keyword evidence="5 10" id="KW-0378">Hydrolase</keyword>
<dbReference type="CDD" id="cd00515">
    <property type="entry name" value="HAM1"/>
    <property type="match status" value="1"/>
</dbReference>
<dbReference type="GO" id="GO:0036220">
    <property type="term" value="F:ITP diphosphatase activity"/>
    <property type="evidence" value="ECO:0007669"/>
    <property type="project" value="UniProtKB-UniRule"/>
</dbReference>
<evidence type="ECO:0000256" key="1">
    <source>
        <dbReference type="ARBA" id="ARBA00008023"/>
    </source>
</evidence>
<keyword evidence="4 10" id="KW-0547">Nucleotide-binding</keyword>
<comment type="cofactor">
    <cofactor evidence="10">
        <name>Mg(2+)</name>
        <dbReference type="ChEBI" id="CHEBI:18420"/>
    </cofactor>
    <text evidence="10">Binds 1 Mg(2+) ion per subunit.</text>
</comment>
<dbReference type="Proteomes" id="UP000316292">
    <property type="component" value="Unassembled WGS sequence"/>
</dbReference>
<dbReference type="GO" id="GO:0005829">
    <property type="term" value="C:cytosol"/>
    <property type="evidence" value="ECO:0007669"/>
    <property type="project" value="TreeGrafter"/>
</dbReference>
<dbReference type="GO" id="GO:0046872">
    <property type="term" value="F:metal ion binding"/>
    <property type="evidence" value="ECO:0007669"/>
    <property type="project" value="UniProtKB-KW"/>
</dbReference>
<evidence type="ECO:0000313" key="12">
    <source>
        <dbReference type="EMBL" id="TMQ48036.1"/>
    </source>
</evidence>
<feature type="active site" description="Proton acceptor" evidence="10">
    <location>
        <position position="70"/>
    </location>
</feature>
<evidence type="ECO:0000313" key="13">
    <source>
        <dbReference type="Proteomes" id="UP000316292"/>
    </source>
</evidence>
<dbReference type="PANTHER" id="PTHR11067:SF9">
    <property type="entry name" value="INOSINE TRIPHOSPHATE PYROPHOSPHATASE"/>
    <property type="match status" value="1"/>
</dbReference>
<sequence>MDLIVLATRNEGKARELASLLHGLARRVESLRDHPEIELPSETGSTYRENALAKARAAHDALGVPALGDDSGLEVDALRGAPGLHSARFAGPGASDRANIERLLRALEGVPAAQRTARFRCVLALVGARRGPIVVEGVCEGRILAEPRGGAGFGYDPVFVPEGESKAFAELMGDQKDLLSHRGRAARALRDAIESDY</sequence>
<comment type="caution">
    <text evidence="10">Lacks conserved residue(s) required for the propagation of feature annotation.</text>
</comment>
<dbReference type="GO" id="GO:0017111">
    <property type="term" value="F:ribonucleoside triphosphate phosphatase activity"/>
    <property type="evidence" value="ECO:0007669"/>
    <property type="project" value="InterPro"/>
</dbReference>
<dbReference type="AlphaFoldDB" id="A0A538S9L5"/>
<dbReference type="Pfam" id="PF01725">
    <property type="entry name" value="Ham1p_like"/>
    <property type="match status" value="1"/>
</dbReference>
<dbReference type="InterPro" id="IPR020922">
    <property type="entry name" value="dITP/XTP_pyrophosphatase"/>
</dbReference>
<name>A0A538S9L5_UNCEI</name>
<evidence type="ECO:0000256" key="9">
    <source>
        <dbReference type="ARBA" id="ARBA00052017"/>
    </source>
</evidence>
<evidence type="ECO:0000256" key="8">
    <source>
        <dbReference type="ARBA" id="ARBA00051875"/>
    </source>
</evidence>
<feature type="binding site" evidence="10">
    <location>
        <position position="70"/>
    </location>
    <ligand>
        <name>Mg(2+)</name>
        <dbReference type="ChEBI" id="CHEBI:18420"/>
    </ligand>
</feature>
<feature type="binding site" evidence="10">
    <location>
        <begin position="8"/>
        <end position="13"/>
    </location>
    <ligand>
        <name>substrate</name>
    </ligand>
</feature>
<dbReference type="FunFam" id="3.90.950.10:FF:000001">
    <property type="entry name" value="dITP/XTP pyrophosphatase"/>
    <property type="match status" value="1"/>
</dbReference>
<comment type="caution">
    <text evidence="12">The sequence shown here is derived from an EMBL/GenBank/DDBJ whole genome shotgun (WGS) entry which is preliminary data.</text>
</comment>
<comment type="similarity">
    <text evidence="1 10 11">Belongs to the HAM1 NTPase family.</text>
</comment>
<feature type="binding site" evidence="10">
    <location>
        <position position="176"/>
    </location>
    <ligand>
        <name>substrate</name>
    </ligand>
</feature>
<evidence type="ECO:0000256" key="10">
    <source>
        <dbReference type="HAMAP-Rule" id="MF_01405"/>
    </source>
</evidence>
<dbReference type="GO" id="GO:0036222">
    <property type="term" value="F:XTP diphosphatase activity"/>
    <property type="evidence" value="ECO:0007669"/>
    <property type="project" value="UniProtKB-UniRule"/>
</dbReference>
<dbReference type="InterPro" id="IPR002637">
    <property type="entry name" value="RdgB/HAM1"/>
</dbReference>
<gene>
    <name evidence="12" type="primary">rdgB</name>
    <name evidence="12" type="ORF">E6K71_08270</name>
</gene>
<dbReference type="GO" id="GO:0009146">
    <property type="term" value="P:purine nucleoside triphosphate catabolic process"/>
    <property type="evidence" value="ECO:0007669"/>
    <property type="project" value="UniProtKB-UniRule"/>
</dbReference>
<evidence type="ECO:0000256" key="5">
    <source>
        <dbReference type="ARBA" id="ARBA00022801"/>
    </source>
</evidence>
<comment type="catalytic activity">
    <reaction evidence="8 10">
        <text>dITP + H2O = dIMP + diphosphate + H(+)</text>
        <dbReference type="Rhea" id="RHEA:28342"/>
        <dbReference type="ChEBI" id="CHEBI:15377"/>
        <dbReference type="ChEBI" id="CHEBI:15378"/>
        <dbReference type="ChEBI" id="CHEBI:33019"/>
        <dbReference type="ChEBI" id="CHEBI:61194"/>
        <dbReference type="ChEBI" id="CHEBI:61382"/>
        <dbReference type="EC" id="3.6.1.66"/>
    </reaction>
</comment>
<accession>A0A538S9L5</accession>
<evidence type="ECO:0000256" key="3">
    <source>
        <dbReference type="ARBA" id="ARBA00022723"/>
    </source>
</evidence>
<dbReference type="InterPro" id="IPR029001">
    <property type="entry name" value="ITPase-like_fam"/>
</dbReference>
<dbReference type="HAMAP" id="MF_01405">
    <property type="entry name" value="Non_canon_purine_NTPase"/>
    <property type="match status" value="1"/>
</dbReference>
<evidence type="ECO:0000256" key="7">
    <source>
        <dbReference type="ARBA" id="ARBA00023080"/>
    </source>
</evidence>
<comment type="catalytic activity">
    <reaction evidence="9 10">
        <text>XTP + H2O = XMP + diphosphate + H(+)</text>
        <dbReference type="Rhea" id="RHEA:28610"/>
        <dbReference type="ChEBI" id="CHEBI:15377"/>
        <dbReference type="ChEBI" id="CHEBI:15378"/>
        <dbReference type="ChEBI" id="CHEBI:33019"/>
        <dbReference type="ChEBI" id="CHEBI:57464"/>
        <dbReference type="ChEBI" id="CHEBI:61314"/>
        <dbReference type="EC" id="3.6.1.66"/>
    </reaction>
</comment>
<dbReference type="PANTHER" id="PTHR11067">
    <property type="entry name" value="INOSINE TRIPHOSPHATE PYROPHOSPHATASE/HAM1 PROTEIN"/>
    <property type="match status" value="1"/>
</dbReference>
<comment type="catalytic activity">
    <reaction evidence="10">
        <text>ITP + H2O = IMP + diphosphate + H(+)</text>
        <dbReference type="Rhea" id="RHEA:29399"/>
        <dbReference type="ChEBI" id="CHEBI:15377"/>
        <dbReference type="ChEBI" id="CHEBI:15378"/>
        <dbReference type="ChEBI" id="CHEBI:33019"/>
        <dbReference type="ChEBI" id="CHEBI:58053"/>
        <dbReference type="ChEBI" id="CHEBI:61402"/>
        <dbReference type="EC" id="3.6.1.66"/>
    </reaction>
</comment>
<protein>
    <recommendedName>
        <fullName evidence="10">dITP/XTP pyrophosphatase</fullName>
        <ecNumber evidence="10">3.6.1.66</ecNumber>
    </recommendedName>
    <alternativeName>
        <fullName evidence="10">Non-canonical purine NTP pyrophosphatase</fullName>
    </alternativeName>
    <alternativeName>
        <fullName evidence="10">Non-standard purine NTP pyrophosphatase</fullName>
    </alternativeName>
    <alternativeName>
        <fullName evidence="10">Nucleoside-triphosphate diphosphatase</fullName>
    </alternativeName>
    <alternativeName>
        <fullName evidence="10">Nucleoside-triphosphate pyrophosphatase</fullName>
        <shortName evidence="10">NTPase</shortName>
    </alternativeName>
</protein>
<feature type="binding site" evidence="10">
    <location>
        <position position="71"/>
    </location>
    <ligand>
        <name>substrate</name>
    </ligand>
</feature>
<dbReference type="NCBIfam" id="TIGR00042">
    <property type="entry name" value="RdgB/HAM1 family non-canonical purine NTP pyrophosphatase"/>
    <property type="match status" value="1"/>
</dbReference>
<dbReference type="Gene3D" id="3.90.950.10">
    <property type="match status" value="1"/>
</dbReference>
<evidence type="ECO:0000256" key="4">
    <source>
        <dbReference type="ARBA" id="ARBA00022741"/>
    </source>
</evidence>
<keyword evidence="3 10" id="KW-0479">Metal-binding</keyword>
<evidence type="ECO:0000256" key="6">
    <source>
        <dbReference type="ARBA" id="ARBA00022842"/>
    </source>
</evidence>
<comment type="subunit">
    <text evidence="2 10">Homodimer.</text>
</comment>
<keyword evidence="7 10" id="KW-0546">Nucleotide metabolism</keyword>
<dbReference type="GO" id="GO:0035870">
    <property type="term" value="F:dITP diphosphatase activity"/>
    <property type="evidence" value="ECO:0007669"/>
    <property type="project" value="UniProtKB-UniRule"/>
</dbReference>
<dbReference type="EMBL" id="VBOR01000089">
    <property type="protein sequence ID" value="TMQ48036.1"/>
    <property type="molecule type" value="Genomic_DNA"/>
</dbReference>
<keyword evidence="6 10" id="KW-0460">Magnesium</keyword>
<dbReference type="GO" id="GO:0000166">
    <property type="term" value="F:nucleotide binding"/>
    <property type="evidence" value="ECO:0007669"/>
    <property type="project" value="UniProtKB-KW"/>
</dbReference>
<dbReference type="GO" id="GO:0009117">
    <property type="term" value="P:nucleotide metabolic process"/>
    <property type="evidence" value="ECO:0007669"/>
    <property type="project" value="UniProtKB-KW"/>
</dbReference>